<sequence length="203" mass="22718">MSSIFEPEIIEVMEHSKSGQGKPTASLSTTEKEEIDREFSHYEDKGSVGLEALRIVQKHRGWVSDESLHAVSAYLDIPVAQLESVATYFQLIFRQPVGKEVIFLCKSASCWIMGCNRLQEKIQNKLQIKPGETTEDGIFTLLETPCLGDCDKAPVMMVGEEMHRNLTEADIDEILDNKANINRAEGCRHNHAEGSRHADKSAD</sequence>
<evidence type="ECO:0000256" key="3">
    <source>
        <dbReference type="ARBA" id="ARBA00022714"/>
    </source>
</evidence>
<dbReference type="InterPro" id="IPR002023">
    <property type="entry name" value="NuoE-like"/>
</dbReference>
<dbReference type="Proteomes" id="UP000198658">
    <property type="component" value="Unassembled WGS sequence"/>
</dbReference>
<feature type="binding site" evidence="11">
    <location>
        <position position="105"/>
    </location>
    <ligand>
        <name>[2Fe-2S] cluster</name>
        <dbReference type="ChEBI" id="CHEBI:190135"/>
    </ligand>
</feature>
<evidence type="ECO:0000256" key="11">
    <source>
        <dbReference type="PIRSR" id="PIRSR000216-1"/>
    </source>
</evidence>
<feature type="binding site" evidence="11">
    <location>
        <position position="150"/>
    </location>
    <ligand>
        <name>[2Fe-2S] cluster</name>
        <dbReference type="ChEBI" id="CHEBI:190135"/>
    </ligand>
</feature>
<dbReference type="EMBL" id="FNQO01000003">
    <property type="protein sequence ID" value="SEA32175.1"/>
    <property type="molecule type" value="Genomic_DNA"/>
</dbReference>
<keyword evidence="4 11" id="KW-0479">Metal-binding</keyword>
<keyword evidence="13" id="KW-1185">Reference proteome</keyword>
<evidence type="ECO:0000313" key="13">
    <source>
        <dbReference type="Proteomes" id="UP000198658"/>
    </source>
</evidence>
<evidence type="ECO:0000256" key="5">
    <source>
        <dbReference type="ARBA" id="ARBA00023004"/>
    </source>
</evidence>
<name>A0A1H4A864_9GAMM</name>
<keyword evidence="5 11" id="KW-0408">Iron</keyword>
<dbReference type="OrthoDB" id="9807941at2"/>
<evidence type="ECO:0000256" key="6">
    <source>
        <dbReference type="ARBA" id="ARBA00023014"/>
    </source>
</evidence>
<keyword evidence="3 11" id="KW-0001">2Fe-2S</keyword>
<dbReference type="PANTHER" id="PTHR10371">
    <property type="entry name" value="NADH DEHYDROGENASE UBIQUINONE FLAVOPROTEIN 2, MITOCHONDRIAL"/>
    <property type="match status" value="1"/>
</dbReference>
<comment type="cofactor">
    <cofactor evidence="10">
        <name>[2Fe-2S] cluster</name>
        <dbReference type="ChEBI" id="CHEBI:190135"/>
    </cofactor>
</comment>
<dbReference type="InterPro" id="IPR041921">
    <property type="entry name" value="NuoE_N"/>
</dbReference>
<evidence type="ECO:0000256" key="7">
    <source>
        <dbReference type="ARBA" id="ARBA00026021"/>
    </source>
</evidence>
<dbReference type="Gene3D" id="3.40.30.10">
    <property type="entry name" value="Glutaredoxin"/>
    <property type="match status" value="1"/>
</dbReference>
<comment type="similarity">
    <text evidence="1">Belongs to the complex I 24 kDa subunit family.</text>
</comment>
<organism evidence="12 13">
    <name type="scientific">Microbulbifer marinus</name>
    <dbReference type="NCBI Taxonomy" id="658218"/>
    <lineage>
        <taxon>Bacteria</taxon>
        <taxon>Pseudomonadati</taxon>
        <taxon>Pseudomonadota</taxon>
        <taxon>Gammaproteobacteria</taxon>
        <taxon>Cellvibrionales</taxon>
        <taxon>Microbulbiferaceae</taxon>
        <taxon>Microbulbifer</taxon>
    </lineage>
</organism>
<dbReference type="PANTHER" id="PTHR10371:SF3">
    <property type="entry name" value="NADH DEHYDROGENASE [UBIQUINONE] FLAVOPROTEIN 2, MITOCHONDRIAL"/>
    <property type="match status" value="1"/>
</dbReference>
<comment type="cofactor">
    <cofactor evidence="11">
        <name>[2Fe-2S] cluster</name>
        <dbReference type="ChEBI" id="CHEBI:190135"/>
    </cofactor>
    <text evidence="11">Binds 1 [2Fe-2S] cluster.</text>
</comment>
<dbReference type="GO" id="GO:0051537">
    <property type="term" value="F:2 iron, 2 sulfur cluster binding"/>
    <property type="evidence" value="ECO:0007669"/>
    <property type="project" value="UniProtKB-KW"/>
</dbReference>
<dbReference type="GO" id="GO:0003954">
    <property type="term" value="F:NADH dehydrogenase activity"/>
    <property type="evidence" value="ECO:0007669"/>
    <property type="project" value="TreeGrafter"/>
</dbReference>
<dbReference type="AlphaFoldDB" id="A0A1H4A864"/>
<evidence type="ECO:0000256" key="8">
    <source>
        <dbReference type="ARBA" id="ARBA00031580"/>
    </source>
</evidence>
<feature type="binding site" evidence="11">
    <location>
        <position position="110"/>
    </location>
    <ligand>
        <name>[2Fe-2S] cluster</name>
        <dbReference type="ChEBI" id="CHEBI:190135"/>
    </ligand>
</feature>
<dbReference type="Pfam" id="PF01257">
    <property type="entry name" value="2Fe-2S_thioredx"/>
    <property type="match status" value="1"/>
</dbReference>
<evidence type="ECO:0000256" key="9">
    <source>
        <dbReference type="ARBA" id="ARBA00032788"/>
    </source>
</evidence>
<dbReference type="STRING" id="658218.SAMN05216562_2610"/>
<dbReference type="NCBIfam" id="TIGR01958">
    <property type="entry name" value="nuoE_fam"/>
    <property type="match status" value="1"/>
</dbReference>
<dbReference type="CDD" id="cd03064">
    <property type="entry name" value="TRX_Fd_NuoE"/>
    <property type="match status" value="1"/>
</dbReference>
<evidence type="ECO:0000256" key="4">
    <source>
        <dbReference type="ARBA" id="ARBA00022723"/>
    </source>
</evidence>
<evidence type="ECO:0000313" key="12">
    <source>
        <dbReference type="EMBL" id="SEA32175.1"/>
    </source>
</evidence>
<evidence type="ECO:0000256" key="1">
    <source>
        <dbReference type="ARBA" id="ARBA00010643"/>
    </source>
</evidence>
<protein>
    <recommendedName>
        <fullName evidence="2">NADH-quinone oxidoreductase subunit E</fullName>
    </recommendedName>
    <alternativeName>
        <fullName evidence="8">NADH dehydrogenase I subunit E</fullName>
    </alternativeName>
    <alternativeName>
        <fullName evidence="9">NDH-1 subunit E</fullName>
    </alternativeName>
</protein>
<keyword evidence="6 11" id="KW-0411">Iron-sulfur</keyword>
<dbReference type="PROSITE" id="PS01099">
    <property type="entry name" value="COMPLEX1_24K"/>
    <property type="match status" value="1"/>
</dbReference>
<evidence type="ECO:0000256" key="2">
    <source>
        <dbReference type="ARBA" id="ARBA00019898"/>
    </source>
</evidence>
<dbReference type="SUPFAM" id="SSF52833">
    <property type="entry name" value="Thioredoxin-like"/>
    <property type="match status" value="1"/>
</dbReference>
<comment type="subunit">
    <text evidence="7">Composed of 13 different subunits. Subunits NuoCD, E, F, and G constitute the peripheral sector of the complex.</text>
</comment>
<dbReference type="PIRSF" id="PIRSF000216">
    <property type="entry name" value="NADH_DH_24kDa"/>
    <property type="match status" value="1"/>
</dbReference>
<dbReference type="NCBIfam" id="NF005722">
    <property type="entry name" value="PRK07539.1-2"/>
    <property type="match status" value="1"/>
</dbReference>
<dbReference type="InterPro" id="IPR042128">
    <property type="entry name" value="NuoE_dom"/>
</dbReference>
<dbReference type="InterPro" id="IPR036249">
    <property type="entry name" value="Thioredoxin-like_sf"/>
</dbReference>
<dbReference type="GO" id="GO:0046872">
    <property type="term" value="F:metal ion binding"/>
    <property type="evidence" value="ECO:0007669"/>
    <property type="project" value="UniProtKB-KW"/>
</dbReference>
<proteinExistence type="inferred from homology"/>
<feature type="binding site" evidence="11">
    <location>
        <position position="146"/>
    </location>
    <ligand>
        <name>[2Fe-2S] cluster</name>
        <dbReference type="ChEBI" id="CHEBI:190135"/>
    </ligand>
</feature>
<dbReference type="FunFam" id="3.40.30.10:FF:000015">
    <property type="entry name" value="NADH-quinone oxidoreductase subunit E"/>
    <property type="match status" value="1"/>
</dbReference>
<evidence type="ECO:0000256" key="10">
    <source>
        <dbReference type="ARBA" id="ARBA00034078"/>
    </source>
</evidence>
<accession>A0A1H4A864</accession>
<dbReference type="Gene3D" id="1.10.10.1590">
    <property type="entry name" value="NADH-quinone oxidoreductase subunit E"/>
    <property type="match status" value="1"/>
</dbReference>
<reference evidence="13" key="1">
    <citation type="submission" date="2016-10" db="EMBL/GenBank/DDBJ databases">
        <authorList>
            <person name="Varghese N."/>
            <person name="Submissions S."/>
        </authorList>
    </citation>
    <scope>NUCLEOTIDE SEQUENCE [LARGE SCALE GENOMIC DNA]</scope>
    <source>
        <strain evidence="13">CGMCC 1.10657</strain>
    </source>
</reference>
<gene>
    <name evidence="12" type="ORF">SAMN05216562_2610</name>
</gene>
<dbReference type="RefSeq" id="WP_091389204.1">
    <property type="nucleotide sequence ID" value="NZ_FNQO01000003.1"/>
</dbReference>